<name>A0ABW0T479_9HYPH</name>
<sequence length="283" mass="29848">MKQAIPGKQATIGIVGLGKMGRPVGRHLLAAGYSVVGCDPVEAARSEAGKVGITVLDGPAAVGRAADLVLIVVGFDSEVETVLFSDDGILAGAQGEVDIAIGSTISPSYAWELEQRLAASGVGLIDLPSARGEAALETGDVLLFGGGDTALFEKWRPAFETFASDIFHLGGFGAGQVAKMANNMILWACMSANDEALRLVEKMGVDPQRVREALCLSSAQNWSLTTRAEEKPMPWSEKDMRIALDEADHARISLPLAGTVSEVIKGYKIRNGIPMPSTRKGRT</sequence>
<dbReference type="InterPro" id="IPR006115">
    <property type="entry name" value="6PGDH_NADP-bd"/>
</dbReference>
<dbReference type="Gene3D" id="3.40.50.720">
    <property type="entry name" value="NAD(P)-binding Rossmann-like Domain"/>
    <property type="match status" value="1"/>
</dbReference>
<proteinExistence type="predicted"/>
<evidence type="ECO:0000259" key="4">
    <source>
        <dbReference type="Pfam" id="PF14833"/>
    </source>
</evidence>
<dbReference type="Pfam" id="PF03446">
    <property type="entry name" value="NAD_binding_2"/>
    <property type="match status" value="1"/>
</dbReference>
<organism evidence="5 6">
    <name type="scientific">Nitratireductor kimnyeongensis</name>
    <dbReference type="NCBI Taxonomy" id="430679"/>
    <lineage>
        <taxon>Bacteria</taxon>
        <taxon>Pseudomonadati</taxon>
        <taxon>Pseudomonadota</taxon>
        <taxon>Alphaproteobacteria</taxon>
        <taxon>Hyphomicrobiales</taxon>
        <taxon>Phyllobacteriaceae</taxon>
        <taxon>Nitratireductor</taxon>
    </lineage>
</organism>
<keyword evidence="6" id="KW-1185">Reference proteome</keyword>
<dbReference type="GO" id="GO:0016491">
    <property type="term" value="F:oxidoreductase activity"/>
    <property type="evidence" value="ECO:0007669"/>
    <property type="project" value="UniProtKB-KW"/>
</dbReference>
<dbReference type="RefSeq" id="WP_223019985.1">
    <property type="nucleotide sequence ID" value="NZ_CP078143.1"/>
</dbReference>
<dbReference type="InterPro" id="IPR013328">
    <property type="entry name" value="6PGD_dom2"/>
</dbReference>
<evidence type="ECO:0000256" key="2">
    <source>
        <dbReference type="ARBA" id="ARBA00023027"/>
    </source>
</evidence>
<evidence type="ECO:0000259" key="3">
    <source>
        <dbReference type="Pfam" id="PF03446"/>
    </source>
</evidence>
<accession>A0ABW0T479</accession>
<dbReference type="PANTHER" id="PTHR43060:SF15">
    <property type="entry name" value="3-HYDROXYISOBUTYRATE DEHYDROGENASE-LIKE 1, MITOCHONDRIAL-RELATED"/>
    <property type="match status" value="1"/>
</dbReference>
<keyword evidence="1 5" id="KW-0560">Oxidoreductase</keyword>
<dbReference type="InterPro" id="IPR036291">
    <property type="entry name" value="NAD(P)-bd_dom_sf"/>
</dbReference>
<feature type="domain" description="6-phosphogluconate dehydrogenase NADP-binding" evidence="3">
    <location>
        <begin position="11"/>
        <end position="170"/>
    </location>
</feature>
<gene>
    <name evidence="5" type="ORF">ACFPOD_03685</name>
</gene>
<evidence type="ECO:0000313" key="5">
    <source>
        <dbReference type="EMBL" id="MFC5584201.1"/>
    </source>
</evidence>
<feature type="domain" description="3-hydroxyisobutyrate dehydrogenase-like NAD-binding" evidence="4">
    <location>
        <begin position="173"/>
        <end position="265"/>
    </location>
</feature>
<dbReference type="PANTHER" id="PTHR43060">
    <property type="entry name" value="3-HYDROXYISOBUTYRATE DEHYDROGENASE-LIKE 1, MITOCHONDRIAL-RELATED"/>
    <property type="match status" value="1"/>
</dbReference>
<dbReference type="SUPFAM" id="SSF51735">
    <property type="entry name" value="NAD(P)-binding Rossmann-fold domains"/>
    <property type="match status" value="1"/>
</dbReference>
<dbReference type="EC" id="1.1.-.-" evidence="5"/>
<evidence type="ECO:0000313" key="6">
    <source>
        <dbReference type="Proteomes" id="UP001596107"/>
    </source>
</evidence>
<comment type="caution">
    <text evidence="5">The sequence shown here is derived from an EMBL/GenBank/DDBJ whole genome shotgun (WGS) entry which is preliminary data.</text>
</comment>
<dbReference type="Pfam" id="PF14833">
    <property type="entry name" value="NAD_binding_11"/>
    <property type="match status" value="1"/>
</dbReference>
<protein>
    <submittedName>
        <fullName evidence="5">NAD(P)-dependent oxidoreductase</fullName>
        <ecNumber evidence="5">1.1.-.-</ecNumber>
    </submittedName>
</protein>
<evidence type="ECO:0000256" key="1">
    <source>
        <dbReference type="ARBA" id="ARBA00023002"/>
    </source>
</evidence>
<keyword evidence="2" id="KW-0520">NAD</keyword>
<dbReference type="EMBL" id="JBHSNB010000001">
    <property type="protein sequence ID" value="MFC5584201.1"/>
    <property type="molecule type" value="Genomic_DNA"/>
</dbReference>
<dbReference type="InterPro" id="IPR029154">
    <property type="entry name" value="HIBADH-like_NADP-bd"/>
</dbReference>
<reference evidence="6" key="1">
    <citation type="journal article" date="2019" name="Int. J. Syst. Evol. Microbiol.">
        <title>The Global Catalogue of Microorganisms (GCM) 10K type strain sequencing project: providing services to taxonomists for standard genome sequencing and annotation.</title>
        <authorList>
            <consortium name="The Broad Institute Genomics Platform"/>
            <consortium name="The Broad Institute Genome Sequencing Center for Infectious Disease"/>
            <person name="Wu L."/>
            <person name="Ma J."/>
        </authorList>
    </citation>
    <scope>NUCLEOTIDE SEQUENCE [LARGE SCALE GENOMIC DNA]</scope>
    <source>
        <strain evidence="6">JCM 3366</strain>
    </source>
</reference>
<dbReference type="SUPFAM" id="SSF48179">
    <property type="entry name" value="6-phosphogluconate dehydrogenase C-terminal domain-like"/>
    <property type="match status" value="1"/>
</dbReference>
<dbReference type="InterPro" id="IPR008927">
    <property type="entry name" value="6-PGluconate_DH-like_C_sf"/>
</dbReference>
<dbReference type="Gene3D" id="1.10.1040.10">
    <property type="entry name" value="N-(1-d-carboxylethyl)-l-norvaline Dehydrogenase, domain 2"/>
    <property type="match status" value="1"/>
</dbReference>
<dbReference type="InterPro" id="IPR015815">
    <property type="entry name" value="HIBADH-related"/>
</dbReference>
<dbReference type="PIRSF" id="PIRSF000103">
    <property type="entry name" value="HIBADH"/>
    <property type="match status" value="1"/>
</dbReference>
<dbReference type="Proteomes" id="UP001596107">
    <property type="component" value="Unassembled WGS sequence"/>
</dbReference>